<evidence type="ECO:0000313" key="2">
    <source>
        <dbReference type="Proteomes" id="UP000646365"/>
    </source>
</evidence>
<sequence>MFSQIDKSRASSQPPFDVAVIIPTVLRPALARAVRSVFAQDFAGRVQILVGIDTPEGDPALIEALGRECPATMQLAVLDPGYSTSVRHGGLYPNRFSGSLRTVLTYLANSRHIAYLDDDNWWAPGHLSSLAAAIEGADWAYSARYFVETATGEPICVDQWESVGPDAGLFKDKFGGFVDPSSLMIDKLACHDLPPLWSLAAFDDGSGEDRLVFKALKEHFRGQPTGRATSFYVIRPDDPMHPARLHMMRAAGVTLPSERARAGLALAEAMTELGPAPAPPARSVPPSEPSLLIRELVTRLKPRDLLVLAAGADGATAVALADALAAAGEAAHLLASDAGWNLVSHMTAALNLAATGLGAAARALPPDAGSAPDWLARHGTMVDLVRIGPVTDAGELVRLCEGAWPRLKSGGVLLGEGATPMVQAAIESFARSVGAECLVPGLDAASDWIMQKL</sequence>
<dbReference type="RefSeq" id="WP_189046043.1">
    <property type="nucleotide sequence ID" value="NZ_BMJQ01000005.1"/>
</dbReference>
<dbReference type="CDD" id="cd00761">
    <property type="entry name" value="Glyco_tranf_GTA_type"/>
    <property type="match status" value="1"/>
</dbReference>
<evidence type="ECO:0008006" key="3">
    <source>
        <dbReference type="Google" id="ProtNLM"/>
    </source>
</evidence>
<dbReference type="EMBL" id="BMJQ01000005">
    <property type="protein sequence ID" value="GGF17861.1"/>
    <property type="molecule type" value="Genomic_DNA"/>
</dbReference>
<name>A0A8J2YUH2_9PROT</name>
<evidence type="ECO:0000313" key="1">
    <source>
        <dbReference type="EMBL" id="GGF17861.1"/>
    </source>
</evidence>
<dbReference type="Proteomes" id="UP000646365">
    <property type="component" value="Unassembled WGS sequence"/>
</dbReference>
<dbReference type="Gene3D" id="3.90.550.10">
    <property type="entry name" value="Spore Coat Polysaccharide Biosynthesis Protein SpsA, Chain A"/>
    <property type="match status" value="1"/>
</dbReference>
<gene>
    <name evidence="1" type="ORF">GCM10011611_24660</name>
</gene>
<organism evidence="1 2">
    <name type="scientific">Aliidongia dinghuensis</name>
    <dbReference type="NCBI Taxonomy" id="1867774"/>
    <lineage>
        <taxon>Bacteria</taxon>
        <taxon>Pseudomonadati</taxon>
        <taxon>Pseudomonadota</taxon>
        <taxon>Alphaproteobacteria</taxon>
        <taxon>Rhodospirillales</taxon>
        <taxon>Dongiaceae</taxon>
        <taxon>Aliidongia</taxon>
    </lineage>
</organism>
<dbReference type="AlphaFoldDB" id="A0A8J2YUH2"/>
<reference evidence="1" key="2">
    <citation type="submission" date="2020-09" db="EMBL/GenBank/DDBJ databases">
        <authorList>
            <person name="Sun Q."/>
            <person name="Zhou Y."/>
        </authorList>
    </citation>
    <scope>NUCLEOTIDE SEQUENCE</scope>
    <source>
        <strain evidence="1">CGMCC 1.15725</strain>
    </source>
</reference>
<accession>A0A8J2YUH2</accession>
<keyword evidence="2" id="KW-1185">Reference proteome</keyword>
<dbReference type="InterPro" id="IPR029044">
    <property type="entry name" value="Nucleotide-diphossugar_trans"/>
</dbReference>
<dbReference type="SUPFAM" id="SSF53448">
    <property type="entry name" value="Nucleotide-diphospho-sugar transferases"/>
    <property type="match status" value="1"/>
</dbReference>
<protein>
    <recommendedName>
        <fullName evidence="3">Glycosyltransferase</fullName>
    </recommendedName>
</protein>
<reference evidence="1" key="1">
    <citation type="journal article" date="2014" name="Int. J. Syst. Evol. Microbiol.">
        <title>Complete genome sequence of Corynebacterium casei LMG S-19264T (=DSM 44701T), isolated from a smear-ripened cheese.</title>
        <authorList>
            <consortium name="US DOE Joint Genome Institute (JGI-PGF)"/>
            <person name="Walter F."/>
            <person name="Albersmeier A."/>
            <person name="Kalinowski J."/>
            <person name="Ruckert C."/>
        </authorList>
    </citation>
    <scope>NUCLEOTIDE SEQUENCE</scope>
    <source>
        <strain evidence="1">CGMCC 1.15725</strain>
    </source>
</reference>
<comment type="caution">
    <text evidence="1">The sequence shown here is derived from an EMBL/GenBank/DDBJ whole genome shotgun (WGS) entry which is preliminary data.</text>
</comment>
<proteinExistence type="predicted"/>